<feature type="region of interest" description="Disordered" evidence="1">
    <location>
        <begin position="104"/>
        <end position="127"/>
    </location>
</feature>
<dbReference type="InterPro" id="IPR031610">
    <property type="entry name" value="TIC110"/>
</dbReference>
<organism evidence="2">
    <name type="scientific">Tanacetum cinerariifolium</name>
    <name type="common">Dalmatian daisy</name>
    <name type="synonym">Chrysanthemum cinerariifolium</name>
    <dbReference type="NCBI Taxonomy" id="118510"/>
    <lineage>
        <taxon>Eukaryota</taxon>
        <taxon>Viridiplantae</taxon>
        <taxon>Streptophyta</taxon>
        <taxon>Embryophyta</taxon>
        <taxon>Tracheophyta</taxon>
        <taxon>Spermatophyta</taxon>
        <taxon>Magnoliopsida</taxon>
        <taxon>eudicotyledons</taxon>
        <taxon>Gunneridae</taxon>
        <taxon>Pentapetalae</taxon>
        <taxon>asterids</taxon>
        <taxon>campanulids</taxon>
        <taxon>Asterales</taxon>
        <taxon>Asteraceae</taxon>
        <taxon>Asteroideae</taxon>
        <taxon>Anthemideae</taxon>
        <taxon>Anthemidinae</taxon>
        <taxon>Tanacetum</taxon>
    </lineage>
</organism>
<dbReference type="EMBL" id="BKCJ010004489">
    <property type="protein sequence ID" value="GEU61352.1"/>
    <property type="molecule type" value="Genomic_DNA"/>
</dbReference>
<evidence type="ECO:0000256" key="1">
    <source>
        <dbReference type="SAM" id="MobiDB-lite"/>
    </source>
</evidence>
<proteinExistence type="predicted"/>
<dbReference type="Pfam" id="PF16940">
    <property type="entry name" value="Tic110"/>
    <property type="match status" value="1"/>
</dbReference>
<protein>
    <submittedName>
        <fullName evidence="2">Protein TIC110, chloroplastic</fullName>
    </submittedName>
</protein>
<evidence type="ECO:0000313" key="2">
    <source>
        <dbReference type="EMBL" id="GEU61352.1"/>
    </source>
</evidence>
<accession>A0A6L2LLJ1</accession>
<gene>
    <name evidence="2" type="ORF">Tci_033330</name>
</gene>
<sequence length="275" mass="31127">MDLDFAVDRNLRELSGEEAWEAIQNFAQCQKEWDNPSNIISKQEVANLKALAKRLFGNKNVWVKMHRDITWDKVKNPNPQKPLNETQIEDLGLNTYDHDIPLSSREIPSFDEPKPQPQPFPSFPSLKVDLGEERDHEPPIRLPSLDSFRIKEVDHLTIHIPPSSHVASFHPKDTYYYYHPCIDDIKKDYRFKPGLLGQSGSDVYVWSRSPFLEHWFKLGGNKNVEVGGVVALGIAGADVAYVANSSVSKIAAVSLHNYVSGSDPGSVKKEDIEYC</sequence>
<comment type="caution">
    <text evidence="2">The sequence shown here is derived from an EMBL/GenBank/DDBJ whole genome shotgun (WGS) entry which is preliminary data.</text>
</comment>
<dbReference type="AlphaFoldDB" id="A0A6L2LLJ1"/>
<name>A0A6L2LLJ1_TANCI</name>
<reference evidence="2" key="1">
    <citation type="journal article" date="2019" name="Sci. Rep.">
        <title>Draft genome of Tanacetum cinerariifolium, the natural source of mosquito coil.</title>
        <authorList>
            <person name="Yamashiro T."/>
            <person name="Shiraishi A."/>
            <person name="Satake H."/>
            <person name="Nakayama K."/>
        </authorList>
    </citation>
    <scope>NUCLEOTIDE SEQUENCE</scope>
</reference>